<feature type="compositionally biased region" description="Polar residues" evidence="5">
    <location>
        <begin position="1"/>
        <end position="17"/>
    </location>
</feature>
<dbReference type="EMBL" id="CAJNOW010009225">
    <property type="protein sequence ID" value="CAF1557266.1"/>
    <property type="molecule type" value="Genomic_DNA"/>
</dbReference>
<dbReference type="InterPro" id="IPR050703">
    <property type="entry name" value="Flavin_MAO"/>
</dbReference>
<gene>
    <name evidence="9" type="ORF">BYL167_LOCUS3776</name>
    <name evidence="7" type="ORF">CJN711_LOCUS5015</name>
    <name evidence="8" type="ORF">KQP761_LOCUS18089</name>
</gene>
<evidence type="ECO:0000256" key="5">
    <source>
        <dbReference type="SAM" id="MobiDB-lite"/>
    </source>
</evidence>
<evidence type="ECO:0000313" key="10">
    <source>
        <dbReference type="Proteomes" id="UP000663834"/>
    </source>
</evidence>
<evidence type="ECO:0000259" key="6">
    <source>
        <dbReference type="Pfam" id="PF01593"/>
    </source>
</evidence>
<dbReference type="Proteomes" id="UP000663834">
    <property type="component" value="Unassembled WGS sequence"/>
</dbReference>
<comment type="similarity">
    <text evidence="2">Belongs to the flavin monoamine oxidase family.</text>
</comment>
<comment type="caution">
    <text evidence="8">The sequence shown here is derived from an EMBL/GenBank/DDBJ whole genome shotgun (WGS) entry which is preliminary data.</text>
</comment>
<dbReference type="Pfam" id="PF01593">
    <property type="entry name" value="Amino_oxidase"/>
    <property type="match status" value="1"/>
</dbReference>
<comment type="subcellular location">
    <subcellularLocation>
        <location evidence="1">Mitochondrion outer membrane</location>
        <topology evidence="1">Single-pass type IV membrane protein</topology>
        <orientation evidence="1">Cytoplasmic side</orientation>
    </subcellularLocation>
</comment>
<dbReference type="PANTHER" id="PTHR43563:SF1">
    <property type="entry name" value="AMINE OXIDASE [FLAVIN-CONTAINING] B"/>
    <property type="match status" value="1"/>
</dbReference>
<dbReference type="SUPFAM" id="SSF54373">
    <property type="entry name" value="FAD-linked reductases, C-terminal domain"/>
    <property type="match status" value="1"/>
</dbReference>
<comment type="catalytic activity">
    <reaction evidence="4">
        <text>a secondary aliphatic amine + O2 + H2O = a primary amine + an aldehyde + H2O2</text>
        <dbReference type="Rhea" id="RHEA:26414"/>
        <dbReference type="ChEBI" id="CHEBI:15377"/>
        <dbReference type="ChEBI" id="CHEBI:15379"/>
        <dbReference type="ChEBI" id="CHEBI:16240"/>
        <dbReference type="ChEBI" id="CHEBI:17478"/>
        <dbReference type="ChEBI" id="CHEBI:58855"/>
        <dbReference type="ChEBI" id="CHEBI:65296"/>
        <dbReference type="EC" id="1.4.3.4"/>
    </reaction>
</comment>
<evidence type="ECO:0000256" key="2">
    <source>
        <dbReference type="ARBA" id="ARBA00005995"/>
    </source>
</evidence>
<evidence type="ECO:0000313" key="8">
    <source>
        <dbReference type="EMBL" id="CAF1557266.1"/>
    </source>
</evidence>
<dbReference type="Proteomes" id="UP000681967">
    <property type="component" value="Unassembled WGS sequence"/>
</dbReference>
<protein>
    <recommendedName>
        <fullName evidence="3">monoamine oxidase</fullName>
        <ecNumber evidence="3">1.4.3.4</ecNumber>
    </recommendedName>
</protein>
<name>A0A815XGZ2_9BILA</name>
<dbReference type="Pfam" id="PF13450">
    <property type="entry name" value="NAD_binding_8"/>
    <property type="match status" value="1"/>
</dbReference>
<reference evidence="8" key="1">
    <citation type="submission" date="2021-02" db="EMBL/GenBank/DDBJ databases">
        <authorList>
            <person name="Nowell W R."/>
        </authorList>
    </citation>
    <scope>NUCLEOTIDE SEQUENCE</scope>
</reference>
<dbReference type="Gene3D" id="3.50.50.60">
    <property type="entry name" value="FAD/NAD(P)-binding domain"/>
    <property type="match status" value="2"/>
</dbReference>
<evidence type="ECO:0000256" key="1">
    <source>
        <dbReference type="ARBA" id="ARBA00004362"/>
    </source>
</evidence>
<evidence type="ECO:0000313" key="7">
    <source>
        <dbReference type="EMBL" id="CAF1056478.1"/>
    </source>
</evidence>
<dbReference type="SUPFAM" id="SSF51905">
    <property type="entry name" value="FAD/NAD(P)-binding domain"/>
    <property type="match status" value="1"/>
</dbReference>
<evidence type="ECO:0000313" key="9">
    <source>
        <dbReference type="EMBL" id="CAF3815330.1"/>
    </source>
</evidence>
<dbReference type="EC" id="1.4.3.4" evidence="3"/>
<dbReference type="InterPro" id="IPR002937">
    <property type="entry name" value="Amino_oxidase"/>
</dbReference>
<dbReference type="PANTHER" id="PTHR43563">
    <property type="entry name" value="AMINE OXIDASE"/>
    <property type="match status" value="1"/>
</dbReference>
<dbReference type="GO" id="GO:0097621">
    <property type="term" value="F:monoamine oxidase activity"/>
    <property type="evidence" value="ECO:0007669"/>
    <property type="project" value="UniProtKB-EC"/>
</dbReference>
<dbReference type="InterPro" id="IPR036188">
    <property type="entry name" value="FAD/NAD-bd_sf"/>
</dbReference>
<dbReference type="OrthoDB" id="7777654at2759"/>
<evidence type="ECO:0000256" key="3">
    <source>
        <dbReference type="ARBA" id="ARBA00012804"/>
    </source>
</evidence>
<accession>A0A815XGZ2</accession>
<organism evidence="8 10">
    <name type="scientific">Rotaria magnacalcarata</name>
    <dbReference type="NCBI Taxonomy" id="392030"/>
    <lineage>
        <taxon>Eukaryota</taxon>
        <taxon>Metazoa</taxon>
        <taxon>Spiralia</taxon>
        <taxon>Gnathifera</taxon>
        <taxon>Rotifera</taxon>
        <taxon>Eurotatoria</taxon>
        <taxon>Bdelloidea</taxon>
        <taxon>Philodinida</taxon>
        <taxon>Philodinidae</taxon>
        <taxon>Rotaria</taxon>
    </lineage>
</organism>
<dbReference type="GO" id="GO:0005741">
    <property type="term" value="C:mitochondrial outer membrane"/>
    <property type="evidence" value="ECO:0007669"/>
    <property type="project" value="UniProtKB-SubCell"/>
</dbReference>
<proteinExistence type="inferred from homology"/>
<sequence length="378" mass="41400">MASTRPNEIFNTQNNGSKIHREPASDSSCHIVIIGAGVAGLACARYLTHSLEKKSYKITILEARDRVGGRTLSIPELNLDLGASWIFSPHTAALSLVRELNIGTIDQYEDGISLMKSGNSDVRRMRLGEIHNGAIRLKGGAGSLCATLLNELTVKNQTTVAVQLNSPVISITYETNQKLNIELRDKKSIVADYVVLALPPKLFISTIEITPQLPKSLTEELSDCDTWMASTCKAILQYERAWWKDQKLSGFAVSRQSKAQEWHDASSDTCNALFVFCLSGTTKQQVIDATVKIFGNEAINPTAIHMVDWSNERFTSGSTDHSFGGHAHASNICRQSQWNGRLWFGNSEVSDAHGGFIEGAVRRGAQVANQLAELIVGK</sequence>
<dbReference type="Proteomes" id="UP000663855">
    <property type="component" value="Unassembled WGS sequence"/>
</dbReference>
<feature type="region of interest" description="Disordered" evidence="5">
    <location>
        <begin position="1"/>
        <end position="22"/>
    </location>
</feature>
<feature type="domain" description="Amine oxidase" evidence="6">
    <location>
        <begin position="125"/>
        <end position="371"/>
    </location>
</feature>
<dbReference type="AlphaFoldDB" id="A0A815XGZ2"/>
<dbReference type="EMBL" id="CAJOBH010000754">
    <property type="protein sequence ID" value="CAF3815330.1"/>
    <property type="molecule type" value="Genomic_DNA"/>
</dbReference>
<dbReference type="EMBL" id="CAJNOV010001259">
    <property type="protein sequence ID" value="CAF1056478.1"/>
    <property type="molecule type" value="Genomic_DNA"/>
</dbReference>
<evidence type="ECO:0000256" key="4">
    <source>
        <dbReference type="ARBA" id="ARBA00048448"/>
    </source>
</evidence>